<evidence type="ECO:0000256" key="1">
    <source>
        <dbReference type="SAM" id="MobiDB-lite"/>
    </source>
</evidence>
<feature type="chain" id="PRO_5047282571" evidence="2">
    <location>
        <begin position="22"/>
        <end position="186"/>
    </location>
</feature>
<reference evidence="4" key="1">
    <citation type="journal article" date="2022" name="Int. J. Mol. Sci.">
        <title>Draft Genome of Tanacetum Coccineum: Genomic Comparison of Closely Related Tanacetum-Family Plants.</title>
        <authorList>
            <person name="Yamashiro T."/>
            <person name="Shiraishi A."/>
            <person name="Nakayama K."/>
            <person name="Satake H."/>
        </authorList>
    </citation>
    <scope>NUCLEOTIDE SEQUENCE</scope>
</reference>
<evidence type="ECO:0000313" key="5">
    <source>
        <dbReference type="Proteomes" id="UP001151760"/>
    </source>
</evidence>
<keyword evidence="5" id="KW-1185">Reference proteome</keyword>
<dbReference type="Proteomes" id="UP001151760">
    <property type="component" value="Unassembled WGS sequence"/>
</dbReference>
<accession>A0ABQ4XJI7</accession>
<feature type="compositionally biased region" description="Polar residues" evidence="1">
    <location>
        <begin position="158"/>
        <end position="167"/>
    </location>
</feature>
<dbReference type="PANTHER" id="PTHR42648">
    <property type="entry name" value="TRANSPOSASE, PUTATIVE-RELATED"/>
    <property type="match status" value="1"/>
</dbReference>
<comment type="caution">
    <text evidence="4">The sequence shown here is derived from an EMBL/GenBank/DDBJ whole genome shotgun (WGS) entry which is preliminary data.</text>
</comment>
<evidence type="ECO:0000259" key="3">
    <source>
        <dbReference type="Pfam" id="PF13976"/>
    </source>
</evidence>
<evidence type="ECO:0000313" key="4">
    <source>
        <dbReference type="EMBL" id="GJS64962.1"/>
    </source>
</evidence>
<feature type="domain" description="GAG-pre-integrase" evidence="3">
    <location>
        <begin position="14"/>
        <end position="54"/>
    </location>
</feature>
<organism evidence="4 5">
    <name type="scientific">Tanacetum coccineum</name>
    <dbReference type="NCBI Taxonomy" id="301880"/>
    <lineage>
        <taxon>Eukaryota</taxon>
        <taxon>Viridiplantae</taxon>
        <taxon>Streptophyta</taxon>
        <taxon>Embryophyta</taxon>
        <taxon>Tracheophyta</taxon>
        <taxon>Spermatophyta</taxon>
        <taxon>Magnoliopsida</taxon>
        <taxon>eudicotyledons</taxon>
        <taxon>Gunneridae</taxon>
        <taxon>Pentapetalae</taxon>
        <taxon>asterids</taxon>
        <taxon>campanulids</taxon>
        <taxon>Asterales</taxon>
        <taxon>Asteraceae</taxon>
        <taxon>Asteroideae</taxon>
        <taxon>Anthemideae</taxon>
        <taxon>Anthemidinae</taxon>
        <taxon>Tanacetum</taxon>
    </lineage>
</organism>
<gene>
    <name evidence="4" type="ORF">Tco_0679526</name>
</gene>
<sequence length="186" mass="21493">MKLLVLVFMLIWQSLWHSRLGHPTDQVLSVLKNDLSISKDTSVHGCEVCHKAKQTRKPFPLSDHKSKTLGELVHLDLWGSYRVPCREGFKYFLTIVDDYSRKLDVRFYENILPFKQKTYDLTNVESTNEVDHLKFFNSQNPQSSDDDRKDTSVVDGSLQPSFDTAHSAQGMYQEGWQSATQIDDQH</sequence>
<dbReference type="SUPFAM" id="SSF53098">
    <property type="entry name" value="Ribonuclease H-like"/>
    <property type="match status" value="1"/>
</dbReference>
<dbReference type="InterPro" id="IPR025724">
    <property type="entry name" value="GAG-pre-integrase_dom"/>
</dbReference>
<evidence type="ECO:0000256" key="2">
    <source>
        <dbReference type="SAM" id="SignalP"/>
    </source>
</evidence>
<dbReference type="PANTHER" id="PTHR42648:SF31">
    <property type="entry name" value="RNA-DIRECTED DNA POLYMERASE"/>
    <property type="match status" value="1"/>
</dbReference>
<name>A0ABQ4XJI7_9ASTR</name>
<dbReference type="InterPro" id="IPR012337">
    <property type="entry name" value="RNaseH-like_sf"/>
</dbReference>
<protein>
    <submittedName>
        <fullName evidence="4">Ribonuclease H-like domain-containing protein</fullName>
    </submittedName>
</protein>
<proteinExistence type="predicted"/>
<dbReference type="InterPro" id="IPR039537">
    <property type="entry name" value="Retrotran_Ty1/copia-like"/>
</dbReference>
<reference evidence="4" key="2">
    <citation type="submission" date="2022-01" db="EMBL/GenBank/DDBJ databases">
        <authorList>
            <person name="Yamashiro T."/>
            <person name="Shiraishi A."/>
            <person name="Satake H."/>
            <person name="Nakayama K."/>
        </authorList>
    </citation>
    <scope>NUCLEOTIDE SEQUENCE</scope>
</reference>
<feature type="region of interest" description="Disordered" evidence="1">
    <location>
        <begin position="135"/>
        <end position="168"/>
    </location>
</feature>
<dbReference type="EMBL" id="BQNB010009541">
    <property type="protein sequence ID" value="GJS64962.1"/>
    <property type="molecule type" value="Genomic_DNA"/>
</dbReference>
<feature type="signal peptide" evidence="2">
    <location>
        <begin position="1"/>
        <end position="21"/>
    </location>
</feature>
<dbReference type="Pfam" id="PF13976">
    <property type="entry name" value="gag_pre-integrs"/>
    <property type="match status" value="1"/>
</dbReference>
<keyword evidence="2" id="KW-0732">Signal</keyword>